<evidence type="ECO:0000256" key="3">
    <source>
        <dbReference type="SAM" id="MobiDB-lite"/>
    </source>
</evidence>
<dbReference type="PANTHER" id="PTHR47447:SF17">
    <property type="entry name" value="OS12G0638900 PROTEIN"/>
    <property type="match status" value="1"/>
</dbReference>
<reference evidence="4" key="1">
    <citation type="submission" date="2023-08" db="EMBL/GenBank/DDBJ databases">
        <authorList>
            <person name="Chen Y."/>
            <person name="Shah S."/>
            <person name="Dougan E. K."/>
            <person name="Thang M."/>
            <person name="Chan C."/>
        </authorList>
    </citation>
    <scope>NUCLEOTIDE SEQUENCE</scope>
</reference>
<dbReference type="PROSITE" id="PS51375">
    <property type="entry name" value="PPR"/>
    <property type="match status" value="2"/>
</dbReference>
<proteinExistence type="predicted"/>
<sequence length="732" mass="80149">MPRGGAVPLGRPTWMTIRRKRIAGLDVDWRRWRSQPWEATRQLQQIAKEAEPHGALRLLETMRKKRVDVDLVHCNAVLSAFARVGHWPASLLLLQKLPMWRLQPDLVSLSSALSGSWQHSLALLADFDGQPDTIAMNAFLGSLQRGRQWARAAQVLADMHSAGPAPDKISYNIAISACEEKWELGLELLAAMPRRRITPDPANCNAAMNVCGRARQWQWTLQLLQGLNRPNRISYNTAIAACSGQWRLALHLLDAGSGLGRWDSAGCSALLQGLAHGGRWSTCLALLVAMESRRVSPGDFDVAQALLAGSPDAALSMASAGRLSFNTALEQHSRALQWRNCLQLLIAMPARRIPPDAYSYGLTISSCDWQMALRLLGVMPARDLQPERKQFQAAAGVCAHAGQWGAILRLLHSLPRNTGTGGAAAVVDFALADCAFAAQGLCAAELLKACGRLRLDPDAAGRRGLAIKACGKARSWQLALSLDAAAEEEMLLAAGMAGQWEVVLSLLWRSAKPKLPCFNEALCTLQTANLWRQCFQLLADMDRLEVAPNFRSFLEVSQACERTGRWQEALACQQRVLQCLQRDEDPEHFKRALVMGLGWREALEAMDPERADLETWDLLMTSCRRSLQWQAVLDLFQGLQEQQLKPSGTSFRAIIDSAVSWSGSGGIICKGRQNVARNAQSTPGAAKFSSARDLHGFPHRSQHCGDRQGPSGASDPGVAPLRAPALAQRGRA</sequence>
<dbReference type="InterPro" id="IPR011990">
    <property type="entry name" value="TPR-like_helical_dom_sf"/>
</dbReference>
<feature type="region of interest" description="Disordered" evidence="3">
    <location>
        <begin position="696"/>
        <end position="732"/>
    </location>
</feature>
<accession>A0AA36N998</accession>
<dbReference type="InterPro" id="IPR002885">
    <property type="entry name" value="PPR_rpt"/>
</dbReference>
<name>A0AA36N998_9DINO</name>
<evidence type="ECO:0000313" key="5">
    <source>
        <dbReference type="Proteomes" id="UP001178507"/>
    </source>
</evidence>
<evidence type="ECO:0000313" key="4">
    <source>
        <dbReference type="EMBL" id="CAJ1395106.1"/>
    </source>
</evidence>
<dbReference type="EMBL" id="CAUJNA010003057">
    <property type="protein sequence ID" value="CAJ1395106.1"/>
    <property type="molecule type" value="Genomic_DNA"/>
</dbReference>
<keyword evidence="5" id="KW-1185">Reference proteome</keyword>
<evidence type="ECO:0000256" key="2">
    <source>
        <dbReference type="PROSITE-ProRule" id="PRU00708"/>
    </source>
</evidence>
<feature type="repeat" description="PPR" evidence="2">
    <location>
        <begin position="263"/>
        <end position="297"/>
    </location>
</feature>
<gene>
    <name evidence="4" type="ORF">EVOR1521_LOCUS19619</name>
</gene>
<dbReference type="PANTHER" id="PTHR47447">
    <property type="entry name" value="OS03G0856100 PROTEIN"/>
    <property type="match status" value="1"/>
</dbReference>
<feature type="repeat" description="PPR" evidence="2">
    <location>
        <begin position="612"/>
        <end position="646"/>
    </location>
</feature>
<protein>
    <recommendedName>
        <fullName evidence="6">Pentatricopeptide repeat-containing protein, chloroplastic</fullName>
    </recommendedName>
</protein>
<keyword evidence="1" id="KW-0677">Repeat</keyword>
<evidence type="ECO:0000256" key="1">
    <source>
        <dbReference type="ARBA" id="ARBA00022737"/>
    </source>
</evidence>
<organism evidence="4 5">
    <name type="scientific">Effrenium voratum</name>
    <dbReference type="NCBI Taxonomy" id="2562239"/>
    <lineage>
        <taxon>Eukaryota</taxon>
        <taxon>Sar</taxon>
        <taxon>Alveolata</taxon>
        <taxon>Dinophyceae</taxon>
        <taxon>Suessiales</taxon>
        <taxon>Symbiodiniaceae</taxon>
        <taxon>Effrenium</taxon>
    </lineage>
</organism>
<dbReference type="AlphaFoldDB" id="A0AA36N998"/>
<comment type="caution">
    <text evidence="4">The sequence shown here is derived from an EMBL/GenBank/DDBJ whole genome shotgun (WGS) entry which is preliminary data.</text>
</comment>
<evidence type="ECO:0008006" key="6">
    <source>
        <dbReference type="Google" id="ProtNLM"/>
    </source>
</evidence>
<dbReference type="Gene3D" id="1.25.40.10">
    <property type="entry name" value="Tetratricopeptide repeat domain"/>
    <property type="match status" value="5"/>
</dbReference>
<dbReference type="Proteomes" id="UP001178507">
    <property type="component" value="Unassembled WGS sequence"/>
</dbReference>